<keyword evidence="1" id="KW-0812">Transmembrane</keyword>
<dbReference type="Proteomes" id="UP000654075">
    <property type="component" value="Unassembled WGS sequence"/>
</dbReference>
<keyword evidence="3" id="KW-1185">Reference proteome</keyword>
<organism evidence="2 3">
    <name type="scientific">Polarella glacialis</name>
    <name type="common">Dinoflagellate</name>
    <dbReference type="NCBI Taxonomy" id="89957"/>
    <lineage>
        <taxon>Eukaryota</taxon>
        <taxon>Sar</taxon>
        <taxon>Alveolata</taxon>
        <taxon>Dinophyceae</taxon>
        <taxon>Suessiales</taxon>
        <taxon>Suessiaceae</taxon>
        <taxon>Polarella</taxon>
    </lineage>
</organism>
<evidence type="ECO:0000313" key="2">
    <source>
        <dbReference type="EMBL" id="CAE8596520.1"/>
    </source>
</evidence>
<protein>
    <submittedName>
        <fullName evidence="2">Uncharacterized protein</fullName>
    </submittedName>
</protein>
<keyword evidence="1" id="KW-1133">Transmembrane helix</keyword>
<accession>A0A813EFU0</accession>
<dbReference type="EMBL" id="CAJNNV010008666">
    <property type="protein sequence ID" value="CAE8596520.1"/>
    <property type="molecule type" value="Genomic_DNA"/>
</dbReference>
<feature type="transmembrane region" description="Helical" evidence="1">
    <location>
        <begin position="20"/>
        <end position="39"/>
    </location>
</feature>
<evidence type="ECO:0000313" key="3">
    <source>
        <dbReference type="Proteomes" id="UP000654075"/>
    </source>
</evidence>
<keyword evidence="1" id="KW-0472">Membrane</keyword>
<sequence length="101" mass="11354">MQPNIHRRMRSISRNSLQSFVVFVVVFVVSLLLVVAPFLHNCRVLSTRFEPVSVAKASRGRLSDPWHLATPNWDELLALLGRAPQSLQSAMAAAYLRRSTP</sequence>
<dbReference type="AlphaFoldDB" id="A0A813EFU0"/>
<name>A0A813EFU0_POLGL</name>
<gene>
    <name evidence="2" type="ORF">PGLA1383_LOCUS14983</name>
</gene>
<dbReference type="OrthoDB" id="443414at2759"/>
<reference evidence="2" key="1">
    <citation type="submission" date="2021-02" db="EMBL/GenBank/DDBJ databases">
        <authorList>
            <person name="Dougan E. K."/>
            <person name="Rhodes N."/>
            <person name="Thang M."/>
            <person name="Chan C."/>
        </authorList>
    </citation>
    <scope>NUCLEOTIDE SEQUENCE</scope>
</reference>
<comment type="caution">
    <text evidence="2">The sequence shown here is derived from an EMBL/GenBank/DDBJ whole genome shotgun (WGS) entry which is preliminary data.</text>
</comment>
<proteinExistence type="predicted"/>
<evidence type="ECO:0000256" key="1">
    <source>
        <dbReference type="SAM" id="Phobius"/>
    </source>
</evidence>